<dbReference type="InterPro" id="IPR023584">
    <property type="entry name" value="Ribosome_recyc_fac_dom"/>
</dbReference>
<dbReference type="GO" id="GO:0005739">
    <property type="term" value="C:mitochondrion"/>
    <property type="evidence" value="ECO:0007669"/>
    <property type="project" value="TreeGrafter"/>
</dbReference>
<dbReference type="OrthoDB" id="407355at2759"/>
<proteinExistence type="inferred from homology"/>
<dbReference type="AlphaFoldDB" id="G4TP45"/>
<organism evidence="6 7">
    <name type="scientific">Serendipita indica (strain DSM 11827)</name>
    <name type="common">Root endophyte fungus</name>
    <name type="synonym">Piriformospora indica</name>
    <dbReference type="NCBI Taxonomy" id="1109443"/>
    <lineage>
        <taxon>Eukaryota</taxon>
        <taxon>Fungi</taxon>
        <taxon>Dikarya</taxon>
        <taxon>Basidiomycota</taxon>
        <taxon>Agaricomycotina</taxon>
        <taxon>Agaricomycetes</taxon>
        <taxon>Sebacinales</taxon>
        <taxon>Serendipitaceae</taxon>
        <taxon>Serendipita</taxon>
    </lineage>
</organism>
<dbReference type="EMBL" id="CAFZ01000201">
    <property type="protein sequence ID" value="CCA73088.1"/>
    <property type="molecule type" value="Genomic_DNA"/>
</dbReference>
<comment type="similarity">
    <text evidence="1">Belongs to the RRF family.</text>
</comment>
<dbReference type="Pfam" id="PF01765">
    <property type="entry name" value="RRF"/>
    <property type="match status" value="1"/>
</dbReference>
<dbReference type="HOGENOM" id="CLU_092155_0_0_1"/>
<dbReference type="Gene3D" id="1.10.132.20">
    <property type="entry name" value="Ribosome-recycling factor"/>
    <property type="match status" value="1"/>
</dbReference>
<comment type="function">
    <text evidence="3">Necessary for protein synthesis in mitochondria. Functions as a ribosome recycling factor in mitochondria.</text>
</comment>
<dbReference type="GO" id="GO:0043023">
    <property type="term" value="F:ribosomal large subunit binding"/>
    <property type="evidence" value="ECO:0007669"/>
    <property type="project" value="TreeGrafter"/>
</dbReference>
<evidence type="ECO:0000256" key="3">
    <source>
        <dbReference type="ARBA" id="ARBA00024909"/>
    </source>
</evidence>
<keyword evidence="7" id="KW-1185">Reference proteome</keyword>
<evidence type="ECO:0000313" key="6">
    <source>
        <dbReference type="EMBL" id="CCA73088.1"/>
    </source>
</evidence>
<evidence type="ECO:0000259" key="5">
    <source>
        <dbReference type="Pfam" id="PF01765"/>
    </source>
</evidence>
<comment type="caution">
    <text evidence="6">The sequence shown here is derived from an EMBL/GenBank/DDBJ whole genome shotgun (WGS) entry which is preliminary data.</text>
</comment>
<gene>
    <name evidence="6" type="ORF">PIIN_07042</name>
</gene>
<accession>G4TP45</accession>
<feature type="domain" description="Ribosome recycling factor" evidence="5">
    <location>
        <begin position="119"/>
        <end position="277"/>
    </location>
</feature>
<reference evidence="6 7" key="1">
    <citation type="journal article" date="2011" name="PLoS Pathog.">
        <title>Endophytic Life Strategies Decoded by Genome and Transcriptome Analyses of the Mutualistic Root Symbiont Piriformospora indica.</title>
        <authorList>
            <person name="Zuccaro A."/>
            <person name="Lahrmann U."/>
            <person name="Guldener U."/>
            <person name="Langen G."/>
            <person name="Pfiffi S."/>
            <person name="Biedenkopf D."/>
            <person name="Wong P."/>
            <person name="Samans B."/>
            <person name="Grimm C."/>
            <person name="Basiewicz M."/>
            <person name="Murat C."/>
            <person name="Martin F."/>
            <person name="Kogel K.H."/>
        </authorList>
    </citation>
    <scope>NUCLEOTIDE SEQUENCE [LARGE SCALE GENOMIC DNA]</scope>
    <source>
        <strain evidence="6 7">DSM 11827</strain>
    </source>
</reference>
<dbReference type="Gene3D" id="3.30.1360.40">
    <property type="match status" value="1"/>
</dbReference>
<evidence type="ECO:0000256" key="1">
    <source>
        <dbReference type="ARBA" id="ARBA00005912"/>
    </source>
</evidence>
<dbReference type="STRING" id="1109443.G4TP45"/>
<dbReference type="InParanoid" id="G4TP45"/>
<protein>
    <recommendedName>
        <fullName evidence="5">Ribosome recycling factor domain-containing protein</fullName>
    </recommendedName>
</protein>
<name>G4TP45_SERID</name>
<dbReference type="PANTHER" id="PTHR20982:SF3">
    <property type="entry name" value="MITOCHONDRIAL RIBOSOME RECYCLING FACTOR PSEUDO 1"/>
    <property type="match status" value="1"/>
</dbReference>
<evidence type="ECO:0000313" key="7">
    <source>
        <dbReference type="Proteomes" id="UP000007148"/>
    </source>
</evidence>
<evidence type="ECO:0000256" key="4">
    <source>
        <dbReference type="SAM" id="Coils"/>
    </source>
</evidence>
<evidence type="ECO:0000256" key="2">
    <source>
        <dbReference type="ARBA" id="ARBA00022917"/>
    </source>
</evidence>
<keyword evidence="2" id="KW-0648">Protein biosynthesis</keyword>
<dbReference type="InterPro" id="IPR002661">
    <property type="entry name" value="Ribosome_recyc_fac"/>
</dbReference>
<dbReference type="PANTHER" id="PTHR20982">
    <property type="entry name" value="RIBOSOME RECYCLING FACTOR"/>
    <property type="match status" value="1"/>
</dbReference>
<feature type="coiled-coil region" evidence="4">
    <location>
        <begin position="208"/>
        <end position="238"/>
    </location>
</feature>
<dbReference type="eggNOG" id="ENOG502S5HY">
    <property type="taxonomic scope" value="Eukaryota"/>
</dbReference>
<sequence>MLALRLVRVSRASGLSRPSLNVLYKQIPTVQCQHRCYAKKREQEQDNFHHLKAKKGKHKPDEIVVDKNNITDPSLKFVPGSSMPHGAEYDKEEKHADQKMNASIRWLKEQAKNVEVRCSGRVVPDVLDGVKVSVPVDPENKSEGHMEVGLKDIATVGVKNGNVLVVTVFEEHTIKAVEKALYDAQLPGLTPQRTDARTILLPVPQPTVESKNALLQALQKQAEEAKVAIRKVHQASQKKVKALGFDHKSDAMTDLTALVNKRIAEVDDAVKHTKKAIA</sequence>
<dbReference type="InterPro" id="IPR036191">
    <property type="entry name" value="RRF_sf"/>
</dbReference>
<dbReference type="Proteomes" id="UP000007148">
    <property type="component" value="Unassembled WGS sequence"/>
</dbReference>
<keyword evidence="4" id="KW-0175">Coiled coil</keyword>
<dbReference type="GO" id="GO:0006412">
    <property type="term" value="P:translation"/>
    <property type="evidence" value="ECO:0007669"/>
    <property type="project" value="UniProtKB-KW"/>
</dbReference>
<dbReference type="SUPFAM" id="SSF55194">
    <property type="entry name" value="Ribosome recycling factor, RRF"/>
    <property type="match status" value="1"/>
</dbReference>